<evidence type="ECO:0000256" key="1">
    <source>
        <dbReference type="SAM" id="SignalP"/>
    </source>
</evidence>
<protein>
    <recommendedName>
        <fullName evidence="4">Adhesin</fullName>
    </recommendedName>
</protein>
<proteinExistence type="predicted"/>
<dbReference type="Proteomes" id="UP000249542">
    <property type="component" value="Unassembled WGS sequence"/>
</dbReference>
<dbReference type="EMBL" id="QKYV01000001">
    <property type="protein sequence ID" value="PZW44291.1"/>
    <property type="molecule type" value="Genomic_DNA"/>
</dbReference>
<keyword evidence="3" id="KW-1185">Reference proteome</keyword>
<gene>
    <name evidence="2" type="ORF">LX95_00626</name>
</gene>
<accession>A0A2W7IBP4</accession>
<dbReference type="AlphaFoldDB" id="A0A2W7IBP4"/>
<keyword evidence="1" id="KW-0732">Signal</keyword>
<evidence type="ECO:0000313" key="2">
    <source>
        <dbReference type="EMBL" id="PZW44291.1"/>
    </source>
</evidence>
<evidence type="ECO:0008006" key="4">
    <source>
        <dbReference type="Google" id="ProtNLM"/>
    </source>
</evidence>
<comment type="caution">
    <text evidence="2">The sequence shown here is derived from an EMBL/GenBank/DDBJ whole genome shotgun (WGS) entry which is preliminary data.</text>
</comment>
<feature type="chain" id="PRO_5015893680" description="Adhesin" evidence="1">
    <location>
        <begin position="19"/>
        <end position="207"/>
    </location>
</feature>
<name>A0A2W7IBP4_9FLAO</name>
<feature type="signal peptide" evidence="1">
    <location>
        <begin position="1"/>
        <end position="18"/>
    </location>
</feature>
<organism evidence="2 3">
    <name type="scientific">Mesonia algae</name>
    <dbReference type="NCBI Taxonomy" id="213248"/>
    <lineage>
        <taxon>Bacteria</taxon>
        <taxon>Pseudomonadati</taxon>
        <taxon>Bacteroidota</taxon>
        <taxon>Flavobacteriia</taxon>
        <taxon>Flavobacteriales</taxon>
        <taxon>Flavobacteriaceae</taxon>
        <taxon>Mesonia</taxon>
    </lineage>
</organism>
<sequence length="207" mass="23421">MRYTFFILFLALVFSAKAQSIVERKIAVDHIEQLHLKVDEVFAVYISTNPKINELKIKSYSEGEYAQNIGFNFTEENKTLTVQTVFPEILTSGYDKLSAHKVFAVRLEIEIPEHKSVIIQSDLASVYGSGNYTYFEAELKSGRCELHQFSGKALINTFKGDIEVGTLEEKITAFSTHGTVKMEPTFKKGNKISLKSIDGDINVRHEE</sequence>
<reference evidence="2 3" key="1">
    <citation type="submission" date="2018-06" db="EMBL/GenBank/DDBJ databases">
        <title>Genomic Encyclopedia of Archaeal and Bacterial Type Strains, Phase II (KMG-II): from individual species to whole genera.</title>
        <authorList>
            <person name="Goeker M."/>
        </authorList>
    </citation>
    <scope>NUCLEOTIDE SEQUENCE [LARGE SCALE GENOMIC DNA]</scope>
    <source>
        <strain evidence="2 3">DSM 15361</strain>
    </source>
</reference>
<evidence type="ECO:0000313" key="3">
    <source>
        <dbReference type="Proteomes" id="UP000249542"/>
    </source>
</evidence>
<dbReference type="RefSeq" id="WP_111539950.1">
    <property type="nucleotide sequence ID" value="NZ_QKYV01000001.1"/>
</dbReference>